<dbReference type="SUPFAM" id="SSF53271">
    <property type="entry name" value="PRTase-like"/>
    <property type="match status" value="1"/>
</dbReference>
<reference evidence="4" key="1">
    <citation type="submission" date="2020-01" db="EMBL/GenBank/DDBJ databases">
        <authorList>
            <person name="Feng Z.H.Z."/>
        </authorList>
    </citation>
    <scope>NUCLEOTIDE SEQUENCE</scope>
    <source>
        <strain evidence="4">CBS107.38</strain>
    </source>
</reference>
<evidence type="ECO:0000256" key="2">
    <source>
        <dbReference type="ARBA" id="ARBA00022679"/>
    </source>
</evidence>
<dbReference type="GO" id="GO:0046100">
    <property type="term" value="P:hypoxanthine metabolic process"/>
    <property type="evidence" value="ECO:0007669"/>
    <property type="project" value="TreeGrafter"/>
</dbReference>
<dbReference type="AlphaFoldDB" id="A0A8H7BEQ6"/>
<dbReference type="CDD" id="cd06223">
    <property type="entry name" value="PRTases_typeI"/>
    <property type="match status" value="1"/>
</dbReference>
<keyword evidence="1 4" id="KW-0328">Glycosyltransferase</keyword>
<gene>
    <name evidence="4" type="ORF">GT037_001265</name>
</gene>
<dbReference type="GO" id="GO:0032265">
    <property type="term" value="P:XMP salvage"/>
    <property type="evidence" value="ECO:0007669"/>
    <property type="project" value="TreeGrafter"/>
</dbReference>
<dbReference type="Gene3D" id="1.20.1280.50">
    <property type="match status" value="1"/>
</dbReference>
<dbReference type="GO" id="GO:0032264">
    <property type="term" value="P:IMP salvage"/>
    <property type="evidence" value="ECO:0007669"/>
    <property type="project" value="TreeGrafter"/>
</dbReference>
<dbReference type="InterPro" id="IPR001810">
    <property type="entry name" value="F-box_dom"/>
</dbReference>
<reference evidence="4" key="2">
    <citation type="submission" date="2020-08" db="EMBL/GenBank/DDBJ databases">
        <title>Draft Genome Sequence of Cumin Blight Pathogen Alternaria burnsii.</title>
        <authorList>
            <person name="Feng Z."/>
        </authorList>
    </citation>
    <scope>NUCLEOTIDE SEQUENCE</scope>
    <source>
        <strain evidence="4">CBS107.38</strain>
    </source>
</reference>
<dbReference type="GO" id="GO:0004422">
    <property type="term" value="F:hypoxanthine phosphoribosyltransferase activity"/>
    <property type="evidence" value="ECO:0007669"/>
    <property type="project" value="TreeGrafter"/>
</dbReference>
<dbReference type="PANTHER" id="PTHR43363">
    <property type="entry name" value="HYPOXANTHINE PHOSPHORIBOSYLTRANSFERASE"/>
    <property type="match status" value="1"/>
</dbReference>
<sequence length="752" mass="86592">MATDFINAFRRLQTHERGRALQDLTAELSTYEWRALHAATSSRTFQFDVIGSLPVELVAQIFCLLDPATPYRLQSVSKRWRDTLRSLHVLKASLNQWYQGTVNLQDAEYALCKKKARDIHAFRTGKPSRIYKIIPKYDSDESLLPSNPIYDFKLVGSSLIWHHVFHRDVTPSRSACVLDLDTWHLRVLGGEAREQIMNVFASSEIVVLTTYANVCYVHELRGKQGCKKFRVPNRNFLKNVSCRGRTVACVACVDYHASVYIWEYDSQRGRSFEIRHELGNIFLNPQRHDSYILAPLVQPETQTIIIFTGASRSPTPCQGPRDFEFRRYTYRGECISTHRARLPDFDGALGFERPAINDFVPVDYKESIFAIYMHYYDIAQGEMSLLLRFNEEENDLSVWQGPKYQGKQGSWWDSLAWWRDTCYGDRWDHEAEQRDMIAQMGTSDTKRYVPVVWDTKDFRRALVWEKLNSPIVMNEKYIVRNTVLHFYILCFGDDNEGQWPTKSGTLFDMWELEVAVVQNTVAKMVEKVYVTYNQVHKLCQEAADQILNEFQPNLMIAIGGGGYVPARILRYVTSKSHFNASETKNPSTNNLLSSFLKKPNSPNIPIQAIGLSLYEQLGSGPDSEVETPGTKVTRTQWLDLSSLEMANLIGKNVLIVDEVDDTRTTLEYAVRELEKDVETAVKKLGREGEKTNFSIFVLHNKDKAKKGQLPQEILKGRYSAARTVGDVWINYPWEATDIDEHDRLSREQESKQ</sequence>
<dbReference type="PROSITE" id="PS50181">
    <property type="entry name" value="FBOX"/>
    <property type="match status" value="1"/>
</dbReference>
<dbReference type="CDD" id="cd09917">
    <property type="entry name" value="F-box_SF"/>
    <property type="match status" value="1"/>
</dbReference>
<dbReference type="InterPro" id="IPR029057">
    <property type="entry name" value="PRTase-like"/>
</dbReference>
<dbReference type="InterPro" id="IPR000836">
    <property type="entry name" value="PRTase_dom"/>
</dbReference>
<keyword evidence="2 4" id="KW-0808">Transferase</keyword>
<dbReference type="EMBL" id="JAAABM010000001">
    <property type="protein sequence ID" value="KAF7682289.1"/>
    <property type="molecule type" value="Genomic_DNA"/>
</dbReference>
<dbReference type="GeneID" id="62199490"/>
<comment type="caution">
    <text evidence="4">The sequence shown here is derived from an EMBL/GenBank/DDBJ whole genome shotgun (WGS) entry which is preliminary data.</text>
</comment>
<dbReference type="Proteomes" id="UP000596902">
    <property type="component" value="Unassembled WGS sequence"/>
</dbReference>
<name>A0A8H7BEQ6_9PLEO</name>
<organism evidence="4 5">
    <name type="scientific">Alternaria burnsii</name>
    <dbReference type="NCBI Taxonomy" id="1187904"/>
    <lineage>
        <taxon>Eukaryota</taxon>
        <taxon>Fungi</taxon>
        <taxon>Dikarya</taxon>
        <taxon>Ascomycota</taxon>
        <taxon>Pezizomycotina</taxon>
        <taxon>Dothideomycetes</taxon>
        <taxon>Pleosporomycetidae</taxon>
        <taxon>Pleosporales</taxon>
        <taxon>Pleosporineae</taxon>
        <taxon>Pleosporaceae</taxon>
        <taxon>Alternaria</taxon>
        <taxon>Alternaria sect. Alternaria</taxon>
    </lineage>
</organism>
<accession>A0A8H7BEQ6</accession>
<proteinExistence type="predicted"/>
<dbReference type="InterPro" id="IPR036047">
    <property type="entry name" value="F-box-like_dom_sf"/>
</dbReference>
<dbReference type="SUPFAM" id="SSF81383">
    <property type="entry name" value="F-box domain"/>
    <property type="match status" value="1"/>
</dbReference>
<evidence type="ECO:0000259" key="3">
    <source>
        <dbReference type="PROSITE" id="PS50181"/>
    </source>
</evidence>
<dbReference type="PANTHER" id="PTHR43363:SF1">
    <property type="entry name" value="HYPOXANTHINE-GUANINE PHOSPHORIBOSYLTRANSFERASE"/>
    <property type="match status" value="1"/>
</dbReference>
<feature type="domain" description="F-box" evidence="3">
    <location>
        <begin position="47"/>
        <end position="94"/>
    </location>
</feature>
<dbReference type="GO" id="GO:0032263">
    <property type="term" value="P:GMP salvage"/>
    <property type="evidence" value="ECO:0007669"/>
    <property type="project" value="TreeGrafter"/>
</dbReference>
<evidence type="ECO:0000256" key="1">
    <source>
        <dbReference type="ARBA" id="ARBA00022676"/>
    </source>
</evidence>
<evidence type="ECO:0000313" key="5">
    <source>
        <dbReference type="Proteomes" id="UP000596902"/>
    </source>
</evidence>
<dbReference type="Pfam" id="PF12937">
    <property type="entry name" value="F-box-like"/>
    <property type="match status" value="1"/>
</dbReference>
<keyword evidence="5" id="KW-1185">Reference proteome</keyword>
<evidence type="ECO:0000313" key="4">
    <source>
        <dbReference type="EMBL" id="KAF7682289.1"/>
    </source>
</evidence>
<dbReference type="GO" id="GO:0005737">
    <property type="term" value="C:cytoplasm"/>
    <property type="evidence" value="ECO:0007669"/>
    <property type="project" value="TreeGrafter"/>
</dbReference>
<dbReference type="RefSeq" id="XP_038792168.1">
    <property type="nucleotide sequence ID" value="XM_038926312.1"/>
</dbReference>
<protein>
    <submittedName>
        <fullName evidence="4">Hypoxanthine guanine phosphoribosyltransferase</fullName>
    </submittedName>
</protein>
<dbReference type="Gene3D" id="3.40.50.2020">
    <property type="match status" value="2"/>
</dbReference>